<feature type="compositionally biased region" description="Low complexity" evidence="1">
    <location>
        <begin position="23"/>
        <end position="33"/>
    </location>
</feature>
<feature type="compositionally biased region" description="Basic and acidic residues" evidence="1">
    <location>
        <begin position="7"/>
        <end position="20"/>
    </location>
</feature>
<evidence type="ECO:0000313" key="3">
    <source>
        <dbReference type="Proteomes" id="UP000829196"/>
    </source>
</evidence>
<proteinExistence type="predicted"/>
<organism evidence="2 3">
    <name type="scientific">Dendrobium nobile</name>
    <name type="common">Orchid</name>
    <dbReference type="NCBI Taxonomy" id="94219"/>
    <lineage>
        <taxon>Eukaryota</taxon>
        <taxon>Viridiplantae</taxon>
        <taxon>Streptophyta</taxon>
        <taxon>Embryophyta</taxon>
        <taxon>Tracheophyta</taxon>
        <taxon>Spermatophyta</taxon>
        <taxon>Magnoliopsida</taxon>
        <taxon>Liliopsida</taxon>
        <taxon>Asparagales</taxon>
        <taxon>Orchidaceae</taxon>
        <taxon>Epidendroideae</taxon>
        <taxon>Malaxideae</taxon>
        <taxon>Dendrobiinae</taxon>
        <taxon>Dendrobium</taxon>
    </lineage>
</organism>
<accession>A0A8T3BLX5</accession>
<protein>
    <submittedName>
        <fullName evidence="2">Uncharacterized protein</fullName>
    </submittedName>
</protein>
<sequence>MEVGETVLRREVDSEQKSNEGWRSTTTSRHSTTCKSPMNVRRYAGVRRRVEDR</sequence>
<name>A0A8T3BLX5_DENNO</name>
<gene>
    <name evidence="2" type="ORF">KFK09_012826</name>
</gene>
<evidence type="ECO:0000256" key="1">
    <source>
        <dbReference type="SAM" id="MobiDB-lite"/>
    </source>
</evidence>
<feature type="region of interest" description="Disordered" evidence="1">
    <location>
        <begin position="1"/>
        <end position="34"/>
    </location>
</feature>
<dbReference type="EMBL" id="JAGYWB010000009">
    <property type="protein sequence ID" value="KAI0512188.1"/>
    <property type="molecule type" value="Genomic_DNA"/>
</dbReference>
<reference evidence="2" key="1">
    <citation type="journal article" date="2022" name="Front. Genet.">
        <title>Chromosome-Scale Assembly of the Dendrobium nobile Genome Provides Insights Into the Molecular Mechanism of the Biosynthesis of the Medicinal Active Ingredient of Dendrobium.</title>
        <authorList>
            <person name="Xu Q."/>
            <person name="Niu S.-C."/>
            <person name="Li K.-L."/>
            <person name="Zheng P.-J."/>
            <person name="Zhang X.-J."/>
            <person name="Jia Y."/>
            <person name="Liu Y."/>
            <person name="Niu Y.-X."/>
            <person name="Yu L.-H."/>
            <person name="Chen D.-F."/>
            <person name="Zhang G.-Q."/>
        </authorList>
    </citation>
    <scope>NUCLEOTIDE SEQUENCE</scope>
    <source>
        <tissue evidence="2">Leaf</tissue>
    </source>
</reference>
<comment type="caution">
    <text evidence="2">The sequence shown here is derived from an EMBL/GenBank/DDBJ whole genome shotgun (WGS) entry which is preliminary data.</text>
</comment>
<keyword evidence="3" id="KW-1185">Reference proteome</keyword>
<dbReference type="AlphaFoldDB" id="A0A8T3BLX5"/>
<dbReference type="Proteomes" id="UP000829196">
    <property type="component" value="Unassembled WGS sequence"/>
</dbReference>
<evidence type="ECO:0000313" key="2">
    <source>
        <dbReference type="EMBL" id="KAI0512188.1"/>
    </source>
</evidence>